<evidence type="ECO:0000313" key="1">
    <source>
        <dbReference type="EMBL" id="QUD90580.1"/>
    </source>
</evidence>
<accession>A0A975G487</accession>
<dbReference type="EMBL" id="CP073078">
    <property type="protein sequence ID" value="QUD90580.1"/>
    <property type="molecule type" value="Genomic_DNA"/>
</dbReference>
<proteinExistence type="predicted"/>
<keyword evidence="2" id="KW-1185">Reference proteome</keyword>
<organism evidence="1 2">
    <name type="scientific">Phenylobacterium montanum</name>
    <dbReference type="NCBI Taxonomy" id="2823693"/>
    <lineage>
        <taxon>Bacteria</taxon>
        <taxon>Pseudomonadati</taxon>
        <taxon>Pseudomonadota</taxon>
        <taxon>Alphaproteobacteria</taxon>
        <taxon>Caulobacterales</taxon>
        <taxon>Caulobacteraceae</taxon>
        <taxon>Phenylobacterium</taxon>
    </lineage>
</organism>
<sequence length="75" mass="8002">MDAADYPSSTTAKLLDLKPGTLTFELWHLARAKEGGRTSTTAALGLKEQGVSAGVGERALADELVDADRHVLFLF</sequence>
<dbReference type="AlphaFoldDB" id="A0A975G487"/>
<dbReference type="RefSeq" id="WP_211940630.1">
    <property type="nucleotide sequence ID" value="NZ_CP073078.1"/>
</dbReference>
<protein>
    <submittedName>
        <fullName evidence="1">Uncharacterized protein</fullName>
    </submittedName>
</protein>
<dbReference type="Proteomes" id="UP000676409">
    <property type="component" value="Chromosome"/>
</dbReference>
<dbReference type="KEGG" id="caul:KCG34_12265"/>
<gene>
    <name evidence="1" type="ORF">KCG34_12265</name>
</gene>
<evidence type="ECO:0000313" key="2">
    <source>
        <dbReference type="Proteomes" id="UP000676409"/>
    </source>
</evidence>
<reference evidence="1" key="1">
    <citation type="submission" date="2021-04" db="EMBL/GenBank/DDBJ databases">
        <title>The complete genome sequence of Caulobacter sp. S6.</title>
        <authorList>
            <person name="Tang Y."/>
            <person name="Ouyang W."/>
            <person name="Liu Q."/>
            <person name="Huang B."/>
            <person name="Guo Z."/>
            <person name="Lei P."/>
        </authorList>
    </citation>
    <scope>NUCLEOTIDE SEQUENCE</scope>
    <source>
        <strain evidence="1">S6</strain>
    </source>
</reference>
<name>A0A975G487_9CAUL</name>